<evidence type="ECO:0000313" key="3">
    <source>
        <dbReference type="EMBL" id="RUO73149.1"/>
    </source>
</evidence>
<feature type="domain" description="Thioredoxin" evidence="2">
    <location>
        <begin position="13"/>
        <end position="149"/>
    </location>
</feature>
<keyword evidence="1" id="KW-0676">Redox-active center</keyword>
<keyword evidence="4" id="KW-1185">Reference proteome</keyword>
<dbReference type="GO" id="GO:0015036">
    <property type="term" value="F:disulfide oxidoreductase activity"/>
    <property type="evidence" value="ECO:0007669"/>
    <property type="project" value="UniProtKB-ARBA"/>
</dbReference>
<dbReference type="PROSITE" id="PS51257">
    <property type="entry name" value="PROKAR_LIPOPROTEIN"/>
    <property type="match status" value="1"/>
</dbReference>
<proteinExistence type="predicted"/>
<comment type="caution">
    <text evidence="3">The sequence shown here is derived from an EMBL/GenBank/DDBJ whole genome shotgun (WGS) entry which is preliminary data.</text>
</comment>
<dbReference type="PROSITE" id="PS00194">
    <property type="entry name" value="THIOREDOXIN_1"/>
    <property type="match status" value="1"/>
</dbReference>
<gene>
    <name evidence="3" type="ORF">CWI78_01530</name>
</gene>
<dbReference type="GO" id="GO:0016209">
    <property type="term" value="F:antioxidant activity"/>
    <property type="evidence" value="ECO:0007669"/>
    <property type="project" value="InterPro"/>
</dbReference>
<dbReference type="InterPro" id="IPR017937">
    <property type="entry name" value="Thioredoxin_CS"/>
</dbReference>
<dbReference type="PANTHER" id="PTHR42852:SF13">
    <property type="entry name" value="PROTEIN DIPZ"/>
    <property type="match status" value="1"/>
</dbReference>
<name>A0A432Z5Q3_9GAMM</name>
<accession>A0A432Z5Q3</accession>
<dbReference type="AlphaFoldDB" id="A0A432Z5Q3"/>
<dbReference type="Gene3D" id="3.40.30.10">
    <property type="entry name" value="Glutaredoxin"/>
    <property type="match status" value="1"/>
</dbReference>
<dbReference type="InterPro" id="IPR036249">
    <property type="entry name" value="Thioredoxin-like_sf"/>
</dbReference>
<dbReference type="OrthoDB" id="9799347at2"/>
<dbReference type="InterPro" id="IPR050553">
    <property type="entry name" value="Thioredoxin_ResA/DsbE_sf"/>
</dbReference>
<organism evidence="3 4">
    <name type="scientific">Idiomarina ramblicola</name>
    <dbReference type="NCBI Taxonomy" id="263724"/>
    <lineage>
        <taxon>Bacteria</taxon>
        <taxon>Pseudomonadati</taxon>
        <taxon>Pseudomonadota</taxon>
        <taxon>Gammaproteobacteria</taxon>
        <taxon>Alteromonadales</taxon>
        <taxon>Idiomarinaceae</taxon>
        <taxon>Idiomarina</taxon>
    </lineage>
</organism>
<dbReference type="PANTHER" id="PTHR42852">
    <property type="entry name" value="THIOL:DISULFIDE INTERCHANGE PROTEIN DSBE"/>
    <property type="match status" value="1"/>
</dbReference>
<dbReference type="PROSITE" id="PS51352">
    <property type="entry name" value="THIOREDOXIN_2"/>
    <property type="match status" value="1"/>
</dbReference>
<dbReference type="CDD" id="cd02966">
    <property type="entry name" value="TlpA_like_family"/>
    <property type="match status" value="1"/>
</dbReference>
<sequence length="149" mass="16671">MKLRTLVCAAAAVLITACSPKPDVVTDENKAFRWSELEGKTVVVNYFAEWCAPCLRELPELNEFNEHKAENVELIGVSFDPMSNSELAELKQRHGIEFQLALMDPAPRFPFQRPQMLPATYVIKPDGSIKGPLMGEQDLESLENAVNSH</sequence>
<dbReference type="InterPro" id="IPR000866">
    <property type="entry name" value="AhpC/TSA"/>
</dbReference>
<dbReference type="Proteomes" id="UP000288058">
    <property type="component" value="Unassembled WGS sequence"/>
</dbReference>
<reference evidence="4" key="1">
    <citation type="journal article" date="2018" name="Front. Microbiol.">
        <title>Genome-Based Analysis Reveals the Taxonomy and Diversity of the Family Idiomarinaceae.</title>
        <authorList>
            <person name="Liu Y."/>
            <person name="Lai Q."/>
            <person name="Shao Z."/>
        </authorList>
    </citation>
    <scope>NUCLEOTIDE SEQUENCE [LARGE SCALE GENOMIC DNA]</scope>
    <source>
        <strain evidence="4">R22</strain>
    </source>
</reference>
<evidence type="ECO:0000259" key="2">
    <source>
        <dbReference type="PROSITE" id="PS51352"/>
    </source>
</evidence>
<evidence type="ECO:0000313" key="4">
    <source>
        <dbReference type="Proteomes" id="UP000288058"/>
    </source>
</evidence>
<dbReference type="EMBL" id="PIQC01000001">
    <property type="protein sequence ID" value="RUO73149.1"/>
    <property type="molecule type" value="Genomic_DNA"/>
</dbReference>
<protein>
    <submittedName>
        <fullName evidence="3">TlpA family protein disulfide reductase</fullName>
    </submittedName>
</protein>
<dbReference type="RefSeq" id="WP_126779584.1">
    <property type="nucleotide sequence ID" value="NZ_PIQC01000001.1"/>
</dbReference>
<dbReference type="InterPro" id="IPR013766">
    <property type="entry name" value="Thioredoxin_domain"/>
</dbReference>
<evidence type="ECO:0000256" key="1">
    <source>
        <dbReference type="ARBA" id="ARBA00023284"/>
    </source>
</evidence>
<dbReference type="SUPFAM" id="SSF52833">
    <property type="entry name" value="Thioredoxin-like"/>
    <property type="match status" value="1"/>
</dbReference>
<dbReference type="Pfam" id="PF00578">
    <property type="entry name" value="AhpC-TSA"/>
    <property type="match status" value="1"/>
</dbReference>